<dbReference type="HOGENOM" id="CLU_017584_9_2_6"/>
<dbReference type="InterPro" id="IPR008920">
    <property type="entry name" value="TF_FadR/GntR_C"/>
</dbReference>
<dbReference type="RefSeq" id="WP_004578696.1">
    <property type="nucleotide sequence ID" value="NZ_AP028878.1"/>
</dbReference>
<keyword evidence="1" id="KW-0805">Transcription regulation</keyword>
<dbReference type="InterPro" id="IPR036390">
    <property type="entry name" value="WH_DNA-bd_sf"/>
</dbReference>
<dbReference type="AlphaFoldDB" id="N6X0E9"/>
<evidence type="ECO:0000313" key="6">
    <source>
        <dbReference type="Proteomes" id="UP000013165"/>
    </source>
</evidence>
<dbReference type="PANTHER" id="PTHR43537:SF47">
    <property type="entry name" value="REGULATORY PROTEIN GNTR HTH"/>
    <property type="match status" value="1"/>
</dbReference>
<name>N6X0E9_9GAMM</name>
<dbReference type="PANTHER" id="PTHR43537">
    <property type="entry name" value="TRANSCRIPTIONAL REGULATOR, GNTR FAMILY"/>
    <property type="match status" value="1"/>
</dbReference>
<dbReference type="PATRIC" id="fig|626887.3.peg.40"/>
<dbReference type="STRING" id="626887.J057_00220"/>
<evidence type="ECO:0000313" key="5">
    <source>
        <dbReference type="EMBL" id="ENO17231.1"/>
    </source>
</evidence>
<proteinExistence type="predicted"/>
<dbReference type="SUPFAM" id="SSF48008">
    <property type="entry name" value="GntR ligand-binding domain-like"/>
    <property type="match status" value="1"/>
</dbReference>
<dbReference type="OrthoDB" id="1040417at2"/>
<dbReference type="InterPro" id="IPR036388">
    <property type="entry name" value="WH-like_DNA-bd_sf"/>
</dbReference>
<dbReference type="GO" id="GO:0003677">
    <property type="term" value="F:DNA binding"/>
    <property type="evidence" value="ECO:0007669"/>
    <property type="project" value="UniProtKB-KW"/>
</dbReference>
<sequence length="224" mass="25295">MSLQKIKKGSLVELAIEDLRQAVEQRVWAIGERLPNEASLAETLGVSRNTVREAVRVLVHVGILDTRQGDGTYVRALLDAGEVFRRIERTKLRDQLEVRMMLEGEAARLAAHHRRDQDLADMKSALALRKSAGDDIEARIRFDEQFHRAIVTASRNQALVELYSYFASSISKTIHETEKDMSLPEPSHADHEHLLEMIRFRDAEAAHDVARALLKPSLDALEAN</sequence>
<dbReference type="GO" id="GO:0003700">
    <property type="term" value="F:DNA-binding transcription factor activity"/>
    <property type="evidence" value="ECO:0007669"/>
    <property type="project" value="InterPro"/>
</dbReference>
<gene>
    <name evidence="5" type="ORF">J057_00220</name>
</gene>
<evidence type="ECO:0000256" key="1">
    <source>
        <dbReference type="ARBA" id="ARBA00023015"/>
    </source>
</evidence>
<dbReference type="Proteomes" id="UP000013165">
    <property type="component" value="Unassembled WGS sequence"/>
</dbReference>
<evidence type="ECO:0000256" key="3">
    <source>
        <dbReference type="ARBA" id="ARBA00023163"/>
    </source>
</evidence>
<dbReference type="SUPFAM" id="SSF46785">
    <property type="entry name" value="Winged helix' DNA-binding domain"/>
    <property type="match status" value="1"/>
</dbReference>
<dbReference type="eggNOG" id="COG2186">
    <property type="taxonomic scope" value="Bacteria"/>
</dbReference>
<dbReference type="Pfam" id="PF00392">
    <property type="entry name" value="GntR"/>
    <property type="match status" value="1"/>
</dbReference>
<organism evidence="5 6">
    <name type="scientific">Marinobacter nanhaiticus D15-8W</name>
    <dbReference type="NCBI Taxonomy" id="626887"/>
    <lineage>
        <taxon>Bacteria</taxon>
        <taxon>Pseudomonadati</taxon>
        <taxon>Pseudomonadota</taxon>
        <taxon>Gammaproteobacteria</taxon>
        <taxon>Pseudomonadales</taxon>
        <taxon>Marinobacteraceae</taxon>
        <taxon>Marinobacter</taxon>
    </lineage>
</organism>
<dbReference type="PRINTS" id="PR00035">
    <property type="entry name" value="HTHGNTR"/>
</dbReference>
<keyword evidence="6" id="KW-1185">Reference proteome</keyword>
<keyword evidence="2" id="KW-0238">DNA-binding</keyword>
<comment type="caution">
    <text evidence="5">The sequence shown here is derived from an EMBL/GenBank/DDBJ whole genome shotgun (WGS) entry which is preliminary data.</text>
</comment>
<dbReference type="PROSITE" id="PS50949">
    <property type="entry name" value="HTH_GNTR"/>
    <property type="match status" value="1"/>
</dbReference>
<dbReference type="SMART" id="SM00345">
    <property type="entry name" value="HTH_GNTR"/>
    <property type="match status" value="1"/>
</dbReference>
<dbReference type="InterPro" id="IPR011711">
    <property type="entry name" value="GntR_C"/>
</dbReference>
<evidence type="ECO:0000256" key="2">
    <source>
        <dbReference type="ARBA" id="ARBA00023125"/>
    </source>
</evidence>
<dbReference type="Pfam" id="PF07729">
    <property type="entry name" value="FCD"/>
    <property type="match status" value="1"/>
</dbReference>
<dbReference type="EMBL" id="APLQ01000003">
    <property type="protein sequence ID" value="ENO17231.1"/>
    <property type="molecule type" value="Genomic_DNA"/>
</dbReference>
<dbReference type="CDD" id="cd07377">
    <property type="entry name" value="WHTH_GntR"/>
    <property type="match status" value="1"/>
</dbReference>
<accession>N6X0E9</accession>
<evidence type="ECO:0000259" key="4">
    <source>
        <dbReference type="PROSITE" id="PS50949"/>
    </source>
</evidence>
<dbReference type="InterPro" id="IPR000524">
    <property type="entry name" value="Tscrpt_reg_HTH_GntR"/>
</dbReference>
<keyword evidence="3" id="KW-0804">Transcription</keyword>
<protein>
    <submittedName>
        <fullName evidence="5">FadR family transcriptional regulator</fullName>
    </submittedName>
</protein>
<dbReference type="Gene3D" id="1.10.10.10">
    <property type="entry name" value="Winged helix-like DNA-binding domain superfamily/Winged helix DNA-binding domain"/>
    <property type="match status" value="1"/>
</dbReference>
<reference evidence="5 6" key="1">
    <citation type="journal article" date="2013" name="Genome Announc.">
        <title>Genome Sequence of the Polycyclic Aromatic Hydrocarbon-Degrading Bacterium Strain Marinobacter nanhaiticus D15-8WT.</title>
        <authorList>
            <person name="Cui Z."/>
            <person name="Gao W."/>
            <person name="Li Q."/>
            <person name="Xu G."/>
            <person name="Zheng L."/>
        </authorList>
    </citation>
    <scope>NUCLEOTIDE SEQUENCE [LARGE SCALE GENOMIC DNA]</scope>
    <source>
        <strain evidence="5 6">D15-8W</strain>
    </source>
</reference>
<dbReference type="Gene3D" id="1.20.120.530">
    <property type="entry name" value="GntR ligand-binding domain-like"/>
    <property type="match status" value="1"/>
</dbReference>
<feature type="domain" description="HTH gntR-type" evidence="4">
    <location>
        <begin position="9"/>
        <end position="77"/>
    </location>
</feature>
<dbReference type="SMART" id="SM00895">
    <property type="entry name" value="FCD"/>
    <property type="match status" value="1"/>
</dbReference>